<keyword evidence="3" id="KW-1185">Reference proteome</keyword>
<evidence type="ECO:0000313" key="2">
    <source>
        <dbReference type="EMBL" id="KAK2745845.1"/>
    </source>
</evidence>
<reference evidence="2" key="1">
    <citation type="submission" date="2023-02" db="EMBL/GenBank/DDBJ databases">
        <title>Colletotrichum kahawae CIFC_Que2 genome sequencing and assembly.</title>
        <authorList>
            <person name="Baroncelli R."/>
        </authorList>
    </citation>
    <scope>NUCLEOTIDE SEQUENCE</scope>
    <source>
        <strain evidence="2">CIFC_Que2</strain>
    </source>
</reference>
<evidence type="ECO:0000313" key="3">
    <source>
        <dbReference type="Proteomes" id="UP001281614"/>
    </source>
</evidence>
<organism evidence="2 3">
    <name type="scientific">Colletotrichum kahawae</name>
    <name type="common">Coffee berry disease fungus</name>
    <dbReference type="NCBI Taxonomy" id="34407"/>
    <lineage>
        <taxon>Eukaryota</taxon>
        <taxon>Fungi</taxon>
        <taxon>Dikarya</taxon>
        <taxon>Ascomycota</taxon>
        <taxon>Pezizomycotina</taxon>
        <taxon>Sordariomycetes</taxon>
        <taxon>Hypocreomycetidae</taxon>
        <taxon>Glomerellales</taxon>
        <taxon>Glomerellaceae</taxon>
        <taxon>Colletotrichum</taxon>
        <taxon>Colletotrichum gloeosporioides species complex</taxon>
    </lineage>
</organism>
<dbReference type="EMBL" id="VYYT01000300">
    <property type="protein sequence ID" value="KAK2745845.1"/>
    <property type="molecule type" value="Genomic_DNA"/>
</dbReference>
<proteinExistence type="predicted"/>
<accession>A0AAD9Y8W8</accession>
<protein>
    <submittedName>
        <fullName evidence="2">Uncharacterized protein</fullName>
    </submittedName>
</protein>
<name>A0AAD9Y8W8_COLKA</name>
<dbReference type="Proteomes" id="UP001281614">
    <property type="component" value="Unassembled WGS sequence"/>
</dbReference>
<comment type="caution">
    <text evidence="2">The sequence shown here is derived from an EMBL/GenBank/DDBJ whole genome shotgun (WGS) entry which is preliminary data.</text>
</comment>
<feature type="region of interest" description="Disordered" evidence="1">
    <location>
        <begin position="71"/>
        <end position="91"/>
    </location>
</feature>
<sequence>MPTQPCTLSLWSPGDVQTLAALSLSLHLHKCPLKLPSNQQTHRLSVLKLVTTAGYICKYMADTIVTTITTTTSQPTNSTADTTAATNGLSA</sequence>
<evidence type="ECO:0000256" key="1">
    <source>
        <dbReference type="SAM" id="MobiDB-lite"/>
    </source>
</evidence>
<dbReference type="AlphaFoldDB" id="A0AAD9Y8W8"/>
<gene>
    <name evidence="2" type="ORF">CKAH01_06749</name>
</gene>